<dbReference type="CDD" id="cd05483">
    <property type="entry name" value="retropepsin_like_bacteria"/>
    <property type="match status" value="1"/>
</dbReference>
<name>A0A836B8S8_9CHLO</name>
<dbReference type="InterPro" id="IPR021109">
    <property type="entry name" value="Peptidase_aspartic_dom_sf"/>
</dbReference>
<dbReference type="Gene3D" id="2.40.70.10">
    <property type="entry name" value="Acid Proteases"/>
    <property type="match status" value="1"/>
</dbReference>
<feature type="region of interest" description="Disordered" evidence="1">
    <location>
        <begin position="318"/>
        <end position="391"/>
    </location>
</feature>
<reference evidence="2" key="1">
    <citation type="journal article" date="2020" name="bioRxiv">
        <title>Comparative genomics of Chlamydomonas.</title>
        <authorList>
            <person name="Craig R.J."/>
            <person name="Hasan A.R."/>
            <person name="Ness R.W."/>
            <person name="Keightley P.D."/>
        </authorList>
    </citation>
    <scope>NUCLEOTIDE SEQUENCE</scope>
    <source>
        <strain evidence="2">CCAP 11/173</strain>
    </source>
</reference>
<feature type="compositionally biased region" description="Low complexity" evidence="1">
    <location>
        <begin position="755"/>
        <end position="781"/>
    </location>
</feature>
<gene>
    <name evidence="2" type="ORF">HYH02_004650</name>
</gene>
<feature type="compositionally biased region" description="Low complexity" evidence="1">
    <location>
        <begin position="651"/>
        <end position="679"/>
    </location>
</feature>
<evidence type="ECO:0000256" key="1">
    <source>
        <dbReference type="SAM" id="MobiDB-lite"/>
    </source>
</evidence>
<keyword evidence="3" id="KW-1185">Reference proteome</keyword>
<dbReference type="PANTHER" id="PTHR23216:SF1">
    <property type="entry name" value="NUCLEOLAR AND COILED-BODY PHOSPHOPROTEIN 1"/>
    <property type="match status" value="1"/>
</dbReference>
<dbReference type="OrthoDB" id="2018659at2759"/>
<organism evidence="2 3">
    <name type="scientific">Chlamydomonas schloesseri</name>
    <dbReference type="NCBI Taxonomy" id="2026947"/>
    <lineage>
        <taxon>Eukaryota</taxon>
        <taxon>Viridiplantae</taxon>
        <taxon>Chlorophyta</taxon>
        <taxon>core chlorophytes</taxon>
        <taxon>Chlorophyceae</taxon>
        <taxon>CS clade</taxon>
        <taxon>Chlamydomonadales</taxon>
        <taxon>Chlamydomonadaceae</taxon>
        <taxon>Chlamydomonas</taxon>
    </lineage>
</organism>
<dbReference type="AlphaFoldDB" id="A0A836B8S8"/>
<dbReference type="Pfam" id="PF13650">
    <property type="entry name" value="Asp_protease_2"/>
    <property type="match status" value="1"/>
</dbReference>
<dbReference type="EMBL" id="JAEHOD010000010">
    <property type="protein sequence ID" value="KAG2450815.1"/>
    <property type="molecule type" value="Genomic_DNA"/>
</dbReference>
<feature type="compositionally biased region" description="Low complexity" evidence="1">
    <location>
        <begin position="706"/>
        <end position="723"/>
    </location>
</feature>
<feature type="region of interest" description="Disordered" evidence="1">
    <location>
        <begin position="190"/>
        <end position="227"/>
    </location>
</feature>
<dbReference type="PANTHER" id="PTHR23216">
    <property type="entry name" value="NUCLEOLAR AND COILED-BODY PHOSPHOPROTEIN 1"/>
    <property type="match status" value="1"/>
</dbReference>
<comment type="caution">
    <text evidence="2">The sequence shown here is derived from an EMBL/GenBank/DDBJ whole genome shotgun (WGS) entry which is preliminary data.</text>
</comment>
<feature type="compositionally biased region" description="Pro residues" evidence="1">
    <location>
        <begin position="724"/>
        <end position="733"/>
    </location>
</feature>
<feature type="region of interest" description="Disordered" evidence="1">
    <location>
        <begin position="878"/>
        <end position="898"/>
    </location>
</feature>
<feature type="compositionally biased region" description="Gly residues" evidence="1">
    <location>
        <begin position="366"/>
        <end position="388"/>
    </location>
</feature>
<dbReference type="InterPro" id="IPR039191">
    <property type="entry name" value="Nopp140-like"/>
</dbReference>
<evidence type="ECO:0000313" key="3">
    <source>
        <dbReference type="Proteomes" id="UP000613740"/>
    </source>
</evidence>
<protein>
    <submittedName>
        <fullName evidence="2">Uncharacterized protein</fullName>
    </submittedName>
</protein>
<sequence length="1033" mass="102737">MRTALPNRQGAACLLHARPWLRPRICSQSRCRTLIVSQSGAVPSHTSLQFVLDQLRRAQGIGQLDPNAEAVVSGRGKHLGIAVTWSLRWTAGGAFREEIRGPQLTFAWGHDGAPDSSCWEVDSSGLARYMECDDHEAVLLTAYLRTGCWLQPHLADRFDMELLPPPLIKLAAQPAAAAAAAAPAAGAAVASSSGSSSSSSGSSSSSSSGVRKAPGAQPQPQPPSPEEVVALGIRVRGRRLRVRVLVRRRDWRLLGFDHRMCADTETWELGEWRQWDAGVLYPSSAVHKASNGGQHAYLTGAGALERLCPGAAGSSSCSGSSGAVAGSSSSNGSSIADEAGLGAGPSERTHGSAPAPMNVSVSPEGVWGGGNGNGSSSGTGSSSSGGTGSAAAPVPAQAAVAAPEAVAGGGGGGGSATGDCLPLPTFFGMPLLPPIPTDTTYDLGTPGAGSSSSGSGSSSSSGGAGQQLAFSRVPLWRAASGHYLVRPTINGQEGGGYFVLDSGASGFVVTPQAAARLGGQAFGETHAASISGKVAARFIRLGSWALGGLSIAKPVLMVMELEGLVKGAPGEVVGIVGHDLFRRAVLELPAVAPGAAPAGSSSSSSSSSSRAPGAGAGGRSSSSNGNGTTGHGAGSAASSYDEGEELAAAMSSGDVSVSGSSRSCSGSSSVLGRGSGSDSGSEEEQLQRSEPGVQVAAAAAAATAVGSSSSSRPGGAGAAAAPAFGPPPRPPQSTPAFDPGASASSLEDRSGSGIGASSSSSSSSAAATARRSRGRSVTARAVRRAAQTVPYSLHEMGLHHPLEYGNERGWVWHPLVMIANLPHVHLTFADPFDPVAGPVRSALLMLDSGACGADLMLHARAQKELGLLQPPAGAAGAGGAVAGRGGSGSGGGQQQGHYLRGVGQDPKDFVQLQVLDLPWLEMGGVRFEKVRCMCAAVGGLDISIYSHGILCGDLLARLEWAVDYTHKRIGFRRGALGAAGPLAAAAAAAAASSAAGGGAGAGLEAEAEAEAAMGAAAGLAAAAAGASPDRGLP</sequence>
<evidence type="ECO:0000313" key="2">
    <source>
        <dbReference type="EMBL" id="KAG2450815.1"/>
    </source>
</evidence>
<feature type="compositionally biased region" description="Gly residues" evidence="1">
    <location>
        <begin position="878"/>
        <end position="894"/>
    </location>
</feature>
<feature type="region of interest" description="Disordered" evidence="1">
    <location>
        <begin position="593"/>
        <end position="694"/>
    </location>
</feature>
<feature type="compositionally biased region" description="Low complexity" evidence="1">
    <location>
        <begin position="593"/>
        <end position="626"/>
    </location>
</feature>
<feature type="compositionally biased region" description="Low complexity" evidence="1">
    <location>
        <begin position="448"/>
        <end position="461"/>
    </location>
</feature>
<dbReference type="InterPro" id="IPR034122">
    <property type="entry name" value="Retropepsin-like_bacterial"/>
</dbReference>
<accession>A0A836B8S8</accession>
<feature type="compositionally biased region" description="Low complexity" evidence="1">
    <location>
        <begin position="190"/>
        <end position="209"/>
    </location>
</feature>
<dbReference type="Proteomes" id="UP000613740">
    <property type="component" value="Unassembled WGS sequence"/>
</dbReference>
<feature type="region of interest" description="Disordered" evidence="1">
    <location>
        <begin position="706"/>
        <end position="781"/>
    </location>
</feature>
<dbReference type="GO" id="GO:0005730">
    <property type="term" value="C:nucleolus"/>
    <property type="evidence" value="ECO:0007669"/>
    <property type="project" value="InterPro"/>
</dbReference>
<proteinExistence type="predicted"/>
<feature type="region of interest" description="Disordered" evidence="1">
    <location>
        <begin position="437"/>
        <end position="465"/>
    </location>
</feature>
<feature type="compositionally biased region" description="Low complexity" evidence="1">
    <location>
        <begin position="318"/>
        <end position="334"/>
    </location>
</feature>